<protein>
    <submittedName>
        <fullName evidence="2">Uncharacterized protein</fullName>
    </submittedName>
</protein>
<keyword evidence="1" id="KW-1133">Transmembrane helix</keyword>
<evidence type="ECO:0000313" key="2">
    <source>
        <dbReference type="EMBL" id="EIC22372.1"/>
    </source>
</evidence>
<keyword evidence="3" id="KW-1185">Reference proteome</keyword>
<dbReference type="EMBL" id="JH603169">
    <property type="protein sequence ID" value="EIC22372.1"/>
    <property type="molecule type" value="Genomic_DNA"/>
</dbReference>
<dbReference type="RefSeq" id="WP_009149146.1">
    <property type="nucleotide sequence ID" value="NZ_CP121471.1"/>
</dbReference>
<keyword evidence="1" id="KW-0812">Transmembrane</keyword>
<feature type="transmembrane region" description="Helical" evidence="1">
    <location>
        <begin position="81"/>
        <end position="102"/>
    </location>
</feature>
<evidence type="ECO:0000256" key="1">
    <source>
        <dbReference type="SAM" id="Phobius"/>
    </source>
</evidence>
<gene>
    <name evidence="2" type="ORF">Thi970DRAFT_02630</name>
</gene>
<proteinExistence type="predicted"/>
<sequence length="144" mass="15474">MKAEDRVRYTGVTTSHGRFALAFAPQSGLMLASAACAEELTLPLASERRQLGRSIGYGMLAFAVVLLPFIELAAGRSRSGLSLFGSAPVPTAIGTLGIVAMLSPQPARLIGRCFVLDGSMKVQYRLYSYLLGTNIWAQLWQPPV</sequence>
<name>H8Z0N1_9GAMM</name>
<feature type="transmembrane region" description="Helical" evidence="1">
    <location>
        <begin position="55"/>
        <end position="75"/>
    </location>
</feature>
<dbReference type="HOGENOM" id="CLU_1795604_0_0_6"/>
<dbReference type="AlphaFoldDB" id="H8Z0N1"/>
<accession>H8Z0N1</accession>
<reference evidence="3" key="1">
    <citation type="submission" date="2011-06" db="EMBL/GenBank/DDBJ databases">
        <authorList>
            <consortium name="US DOE Joint Genome Institute (JGI-PGF)"/>
            <person name="Lucas S."/>
            <person name="Han J."/>
            <person name="Lapidus A."/>
            <person name="Cheng J.-F."/>
            <person name="Goodwin L."/>
            <person name="Pitluck S."/>
            <person name="Peters L."/>
            <person name="Land M.L."/>
            <person name="Hauser L."/>
            <person name="Vogl K."/>
            <person name="Liu Z."/>
            <person name="Overmann J."/>
            <person name="Frigaard N.-U."/>
            <person name="Bryant D.A."/>
            <person name="Woyke T.J."/>
        </authorList>
    </citation>
    <scope>NUCLEOTIDE SEQUENCE [LARGE SCALE GENOMIC DNA]</scope>
    <source>
        <strain evidence="3">970</strain>
    </source>
</reference>
<reference evidence="2 3" key="2">
    <citation type="submission" date="2011-11" db="EMBL/GenBank/DDBJ databases">
        <authorList>
            <consortium name="US DOE Joint Genome Institute"/>
            <person name="Lucas S."/>
            <person name="Han J."/>
            <person name="Lapidus A."/>
            <person name="Cheng J.-F."/>
            <person name="Goodwin L."/>
            <person name="Pitluck S."/>
            <person name="Peters L."/>
            <person name="Ovchinnikova G."/>
            <person name="Zhang X."/>
            <person name="Detter J.C."/>
            <person name="Han C."/>
            <person name="Tapia R."/>
            <person name="Land M."/>
            <person name="Hauser L."/>
            <person name="Kyrpides N."/>
            <person name="Ivanova N."/>
            <person name="Pagani I."/>
            <person name="Vogl K."/>
            <person name="Liu Z."/>
            <person name="Overmann J."/>
            <person name="Frigaard N.-U."/>
            <person name="Bryant D."/>
            <person name="Woyke T."/>
        </authorList>
    </citation>
    <scope>NUCLEOTIDE SEQUENCE [LARGE SCALE GENOMIC DNA]</scope>
    <source>
        <strain evidence="2 3">970</strain>
    </source>
</reference>
<keyword evidence="1" id="KW-0472">Membrane</keyword>
<evidence type="ECO:0000313" key="3">
    <source>
        <dbReference type="Proteomes" id="UP000002964"/>
    </source>
</evidence>
<dbReference type="Proteomes" id="UP000002964">
    <property type="component" value="Unassembled WGS sequence"/>
</dbReference>
<organism evidence="2 3">
    <name type="scientific">Thiorhodovibrio frisius</name>
    <dbReference type="NCBI Taxonomy" id="631362"/>
    <lineage>
        <taxon>Bacteria</taxon>
        <taxon>Pseudomonadati</taxon>
        <taxon>Pseudomonadota</taxon>
        <taxon>Gammaproteobacteria</taxon>
        <taxon>Chromatiales</taxon>
        <taxon>Chromatiaceae</taxon>
        <taxon>Thiorhodovibrio</taxon>
    </lineage>
</organism>